<protein>
    <recommendedName>
        <fullName evidence="1">Farnesoic acid O-methyl transferase domain-containing protein</fullName>
    </recommendedName>
</protein>
<dbReference type="OrthoDB" id="6080122at2759"/>
<name>A0A6J8EPK8_MYTCO</name>
<feature type="domain" description="Farnesoic acid O-methyl transferase" evidence="1">
    <location>
        <begin position="243"/>
        <end position="365"/>
    </location>
</feature>
<reference evidence="2 3" key="1">
    <citation type="submission" date="2020-06" db="EMBL/GenBank/DDBJ databases">
        <authorList>
            <person name="Li R."/>
            <person name="Bekaert M."/>
        </authorList>
    </citation>
    <scope>NUCLEOTIDE SEQUENCE [LARGE SCALE GENOMIC DNA]</scope>
    <source>
        <strain evidence="3">wild</strain>
    </source>
</reference>
<dbReference type="EMBL" id="CACVKT020009595">
    <property type="protein sequence ID" value="CAC5422408.1"/>
    <property type="molecule type" value="Genomic_DNA"/>
</dbReference>
<evidence type="ECO:0000313" key="2">
    <source>
        <dbReference type="EMBL" id="CAC5422408.1"/>
    </source>
</evidence>
<organism evidence="2 3">
    <name type="scientific">Mytilus coruscus</name>
    <name type="common">Sea mussel</name>
    <dbReference type="NCBI Taxonomy" id="42192"/>
    <lineage>
        <taxon>Eukaryota</taxon>
        <taxon>Metazoa</taxon>
        <taxon>Spiralia</taxon>
        <taxon>Lophotrochozoa</taxon>
        <taxon>Mollusca</taxon>
        <taxon>Bivalvia</taxon>
        <taxon>Autobranchia</taxon>
        <taxon>Pteriomorphia</taxon>
        <taxon>Mytilida</taxon>
        <taxon>Mytiloidea</taxon>
        <taxon>Mytilidae</taxon>
        <taxon>Mytilinae</taxon>
        <taxon>Mytilus</taxon>
    </lineage>
</organism>
<dbReference type="AlphaFoldDB" id="A0A6J8EPK8"/>
<dbReference type="Proteomes" id="UP000507470">
    <property type="component" value="Unassembled WGS sequence"/>
</dbReference>
<sequence length="451" mass="51713">MKKRARKVKKIFELMQSEKLNFLVVCHVHGEGIPSTFMTLMGSDHFPNWTVGASGKSVAFPSGFVFEFYQITDRFIIFRIGGSDTFFCSAVFYDGSKNPMTFTLNDPAALLTFENKTDKFNDICKVCKFPSFLKLLFVESGAPRPYDASVECNIPSYCHVAWVCTACAVCEIDGNIPKACKKGYRDIFKRIEYNKKTFWARRYRKSLKIKGKREKSEEISITLKGKQDKLLLSEVNVLPTQEKFISFKLKSCHEGLIWFLPQSTSFGNDYMYYVAYIGALYNTLSTLEGSEDGKGFEFQRVSGPQVDCNNYKQFWFSWDDGCLMIGRGSIKNKDVLMSVQLECPFDIKQIGISGHNYETNWIFDTVNSNTTTRLEQKNMKVIKRYQLTLSCPPSRVAQTMETRSKIECLIICTYDKHCRRAMYKSDTSRNCVLTTGEPVRDGTRPNYMPTN</sequence>
<dbReference type="InterPro" id="IPR022041">
    <property type="entry name" value="Methyltransf_FA"/>
</dbReference>
<accession>A0A6J8EPK8</accession>
<evidence type="ECO:0000259" key="1">
    <source>
        <dbReference type="Pfam" id="PF12248"/>
    </source>
</evidence>
<gene>
    <name evidence="2" type="ORF">MCOR_54459</name>
</gene>
<proteinExistence type="predicted"/>
<dbReference type="Pfam" id="PF12248">
    <property type="entry name" value="Methyltransf_FA"/>
    <property type="match status" value="1"/>
</dbReference>
<evidence type="ECO:0000313" key="3">
    <source>
        <dbReference type="Proteomes" id="UP000507470"/>
    </source>
</evidence>
<keyword evidence="3" id="KW-1185">Reference proteome</keyword>